<dbReference type="EMBL" id="LXQA010379414">
    <property type="protein sequence ID" value="MCI47949.1"/>
    <property type="molecule type" value="Genomic_DNA"/>
</dbReference>
<evidence type="ECO:0000313" key="1">
    <source>
        <dbReference type="EMBL" id="MCI47949.1"/>
    </source>
</evidence>
<sequence>RIESSPLILAACLVVLHIDYVE</sequence>
<name>A0A392SH34_9FABA</name>
<proteinExistence type="predicted"/>
<organism evidence="1 2">
    <name type="scientific">Trifolium medium</name>
    <dbReference type="NCBI Taxonomy" id="97028"/>
    <lineage>
        <taxon>Eukaryota</taxon>
        <taxon>Viridiplantae</taxon>
        <taxon>Streptophyta</taxon>
        <taxon>Embryophyta</taxon>
        <taxon>Tracheophyta</taxon>
        <taxon>Spermatophyta</taxon>
        <taxon>Magnoliopsida</taxon>
        <taxon>eudicotyledons</taxon>
        <taxon>Gunneridae</taxon>
        <taxon>Pentapetalae</taxon>
        <taxon>rosids</taxon>
        <taxon>fabids</taxon>
        <taxon>Fabales</taxon>
        <taxon>Fabaceae</taxon>
        <taxon>Papilionoideae</taxon>
        <taxon>50 kb inversion clade</taxon>
        <taxon>NPAAA clade</taxon>
        <taxon>Hologalegina</taxon>
        <taxon>IRL clade</taxon>
        <taxon>Trifolieae</taxon>
        <taxon>Trifolium</taxon>
    </lineage>
</organism>
<accession>A0A392SH34</accession>
<comment type="caution">
    <text evidence="1">The sequence shown here is derived from an EMBL/GenBank/DDBJ whole genome shotgun (WGS) entry which is preliminary data.</text>
</comment>
<dbReference type="Proteomes" id="UP000265520">
    <property type="component" value="Unassembled WGS sequence"/>
</dbReference>
<keyword evidence="2" id="KW-1185">Reference proteome</keyword>
<reference evidence="1 2" key="1">
    <citation type="journal article" date="2018" name="Front. Plant Sci.">
        <title>Red Clover (Trifolium pratense) and Zigzag Clover (T. medium) - A Picture of Genomic Similarities and Differences.</title>
        <authorList>
            <person name="Dluhosova J."/>
            <person name="Istvanek J."/>
            <person name="Nedelnik J."/>
            <person name="Repkova J."/>
        </authorList>
    </citation>
    <scope>NUCLEOTIDE SEQUENCE [LARGE SCALE GENOMIC DNA]</scope>
    <source>
        <strain evidence="2">cv. 10/8</strain>
        <tissue evidence="1">Leaf</tissue>
    </source>
</reference>
<protein>
    <submittedName>
        <fullName evidence="1">Uncharacterized protein</fullName>
    </submittedName>
</protein>
<feature type="non-terminal residue" evidence="1">
    <location>
        <position position="1"/>
    </location>
</feature>
<evidence type="ECO:0000313" key="2">
    <source>
        <dbReference type="Proteomes" id="UP000265520"/>
    </source>
</evidence>
<dbReference type="AlphaFoldDB" id="A0A392SH34"/>